<keyword evidence="5" id="KW-0472">Membrane</keyword>
<organism evidence="12 13">
    <name type="scientific">Limulus polyphemus</name>
    <name type="common">Atlantic horseshoe crab</name>
    <dbReference type="NCBI Taxonomy" id="6850"/>
    <lineage>
        <taxon>Eukaryota</taxon>
        <taxon>Metazoa</taxon>
        <taxon>Ecdysozoa</taxon>
        <taxon>Arthropoda</taxon>
        <taxon>Chelicerata</taxon>
        <taxon>Merostomata</taxon>
        <taxon>Xiphosura</taxon>
        <taxon>Limulidae</taxon>
        <taxon>Limulus</taxon>
    </lineage>
</organism>
<evidence type="ECO:0000256" key="8">
    <source>
        <dbReference type="ARBA" id="ARBA00024176"/>
    </source>
</evidence>
<evidence type="ECO:0000256" key="10">
    <source>
        <dbReference type="ARBA" id="ARBA00044960"/>
    </source>
</evidence>
<feature type="signal peptide" evidence="11">
    <location>
        <begin position="1"/>
        <end position="19"/>
    </location>
</feature>
<evidence type="ECO:0000256" key="2">
    <source>
        <dbReference type="ARBA" id="ARBA00022692"/>
    </source>
</evidence>
<evidence type="ECO:0000256" key="6">
    <source>
        <dbReference type="ARBA" id="ARBA00023180"/>
    </source>
</evidence>
<keyword evidence="2" id="KW-0812">Transmembrane</keyword>
<dbReference type="PANTHER" id="PTHR31981">
    <property type="entry name" value="GLYCOSYLATED LYSOSOMAL MEMBRANE PROTEIN"/>
    <property type="match status" value="1"/>
</dbReference>
<evidence type="ECO:0000256" key="4">
    <source>
        <dbReference type="ARBA" id="ARBA00022989"/>
    </source>
</evidence>
<evidence type="ECO:0000256" key="7">
    <source>
        <dbReference type="ARBA" id="ARBA00023228"/>
    </source>
</evidence>
<dbReference type="GeneID" id="106473639"/>
<evidence type="ECO:0000256" key="9">
    <source>
        <dbReference type="ARBA" id="ARBA00024189"/>
    </source>
</evidence>
<keyword evidence="7" id="KW-0458">Lysosome</keyword>
<keyword evidence="6" id="KW-0325">Glycoprotein</keyword>
<comment type="subunit">
    <text evidence="10">Interacts (via lumenal domain) with lysosomal protein MFSD1; the interaction starts while both proteins are still in the endoplasmic reticulum and is required for stabilization of MFSD1 in lysosomes but has no direct effect on its targeting to lysosomes or transporter activity.</text>
</comment>
<gene>
    <name evidence="13" type="primary">LOC106473639</name>
</gene>
<evidence type="ECO:0000256" key="5">
    <source>
        <dbReference type="ARBA" id="ARBA00023136"/>
    </source>
</evidence>
<dbReference type="RefSeq" id="XP_022257748.1">
    <property type="nucleotide sequence ID" value="XM_022402040.1"/>
</dbReference>
<keyword evidence="4" id="KW-1133">Transmembrane helix</keyword>
<protein>
    <submittedName>
        <fullName evidence="13">Glycosylated lysosomal membrane protein A-like isoform X2</fullName>
    </submittedName>
</protein>
<sequence>MRSVVLLLLLTLISQKSQSAVGLRQVGDKAGFSRELNMILNPDCDLPECKGEGSHFINLVHVSAKGDSDVIHYLWSTFGTPSVLIVQTSLKASLQINWESLLNESVAEGIIQFSEKPYYSFGLILAQLWQFNDTKDTGKLDISTNESFPISFMEMSWQNINETMTCSSDQCSVSFETSSVDTDYFLPNGSFSFQMTAHSKDGRNNILPHLEHTASSSQLNIVLNEMKSHFTGSRFALEFLFFSSDVSHENIDPIAIESRKSVDDEYTPGVFKRYVLTTPSSRSNGSGGYLHWKPVCYTNYKRTIAHSSDSSTYGIQYTNTSQPFSIVKAFFGPSDNNSMSAFNVSFGSAGDGFYLKTNYTSWK</sequence>
<dbReference type="PANTHER" id="PTHR31981:SF1">
    <property type="entry name" value="GLYCOSYLATED LYSOSOMAL MEMBRANE PROTEIN"/>
    <property type="match status" value="1"/>
</dbReference>
<evidence type="ECO:0000313" key="12">
    <source>
        <dbReference type="Proteomes" id="UP000694941"/>
    </source>
</evidence>
<accession>A0ABM1TPE2</accession>
<evidence type="ECO:0000256" key="11">
    <source>
        <dbReference type="SAM" id="SignalP"/>
    </source>
</evidence>
<proteinExistence type="inferred from homology"/>
<keyword evidence="12" id="KW-1185">Reference proteome</keyword>
<dbReference type="Pfam" id="PF15065">
    <property type="entry name" value="NCU-G1"/>
    <property type="match status" value="1"/>
</dbReference>
<comment type="function">
    <text evidence="8">Required to protect lysosomal transporter MFSD1 from lysosomal proteolysis and for MFSD1 lysosomal localization.</text>
</comment>
<evidence type="ECO:0000256" key="1">
    <source>
        <dbReference type="ARBA" id="ARBA00010599"/>
    </source>
</evidence>
<keyword evidence="3 11" id="KW-0732">Signal</keyword>
<dbReference type="Proteomes" id="UP000694941">
    <property type="component" value="Unplaced"/>
</dbReference>
<feature type="chain" id="PRO_5047044184" evidence="11">
    <location>
        <begin position="20"/>
        <end position="363"/>
    </location>
</feature>
<dbReference type="InterPro" id="IPR029382">
    <property type="entry name" value="NCU-G1"/>
</dbReference>
<comment type="similarity">
    <text evidence="1">Belongs to the GLMP family.</text>
</comment>
<name>A0ABM1TPE2_LIMPO</name>
<reference evidence="13" key="1">
    <citation type="submission" date="2025-08" db="UniProtKB">
        <authorList>
            <consortium name="RefSeq"/>
        </authorList>
    </citation>
    <scope>IDENTIFICATION</scope>
    <source>
        <tissue evidence="13">Muscle</tissue>
    </source>
</reference>
<comment type="subcellular location">
    <subcellularLocation>
        <location evidence="9">Lysosome membrane</location>
        <topology evidence="9">Single-pass type I membrane protein</topology>
        <orientation evidence="9">Lumenal side</orientation>
    </subcellularLocation>
</comment>
<evidence type="ECO:0000256" key="3">
    <source>
        <dbReference type="ARBA" id="ARBA00022729"/>
    </source>
</evidence>
<evidence type="ECO:0000313" key="13">
    <source>
        <dbReference type="RefSeq" id="XP_022257748.1"/>
    </source>
</evidence>